<evidence type="ECO:0000256" key="1">
    <source>
        <dbReference type="SAM" id="Coils"/>
    </source>
</evidence>
<dbReference type="SUPFAM" id="SSF47240">
    <property type="entry name" value="Ferritin-like"/>
    <property type="match status" value="1"/>
</dbReference>
<dbReference type="GO" id="GO:0016491">
    <property type="term" value="F:oxidoreductase activity"/>
    <property type="evidence" value="ECO:0007669"/>
    <property type="project" value="InterPro"/>
</dbReference>
<dbReference type="EMBL" id="FWZT01000020">
    <property type="protein sequence ID" value="SMF60513.1"/>
    <property type="molecule type" value="Genomic_DNA"/>
</dbReference>
<protein>
    <submittedName>
        <fullName evidence="3">Rubrerythrin</fullName>
    </submittedName>
</protein>
<keyword evidence="1" id="KW-0175">Coiled coil</keyword>
<reference evidence="4" key="1">
    <citation type="submission" date="2017-04" db="EMBL/GenBank/DDBJ databases">
        <authorList>
            <person name="Varghese N."/>
            <person name="Submissions S."/>
        </authorList>
    </citation>
    <scope>NUCLEOTIDE SEQUENCE [LARGE SCALE GENOMIC DNA]</scope>
    <source>
        <strain evidence="4">RKEM611</strain>
    </source>
</reference>
<dbReference type="Pfam" id="PF02915">
    <property type="entry name" value="Rubrerythrin"/>
    <property type="match status" value="1"/>
</dbReference>
<dbReference type="GO" id="GO:0046872">
    <property type="term" value="F:metal ion binding"/>
    <property type="evidence" value="ECO:0007669"/>
    <property type="project" value="InterPro"/>
</dbReference>
<keyword evidence="4" id="KW-1185">Reference proteome</keyword>
<evidence type="ECO:0000313" key="3">
    <source>
        <dbReference type="EMBL" id="SMF60513.1"/>
    </source>
</evidence>
<name>A0A1Y6CGE8_9BACT</name>
<evidence type="ECO:0000259" key="2">
    <source>
        <dbReference type="Pfam" id="PF02915"/>
    </source>
</evidence>
<dbReference type="Proteomes" id="UP000192907">
    <property type="component" value="Unassembled WGS sequence"/>
</dbReference>
<dbReference type="InterPro" id="IPR012347">
    <property type="entry name" value="Ferritin-like"/>
</dbReference>
<dbReference type="RefSeq" id="WP_159455569.1">
    <property type="nucleotide sequence ID" value="NZ_FWZT01000020.1"/>
</dbReference>
<feature type="coiled-coil region" evidence="1">
    <location>
        <begin position="123"/>
        <end position="150"/>
    </location>
</feature>
<dbReference type="InterPro" id="IPR009078">
    <property type="entry name" value="Ferritin-like_SF"/>
</dbReference>
<evidence type="ECO:0000313" key="4">
    <source>
        <dbReference type="Proteomes" id="UP000192907"/>
    </source>
</evidence>
<organism evidence="3 4">
    <name type="scientific">Pseudobacteriovorax antillogorgiicola</name>
    <dbReference type="NCBI Taxonomy" id="1513793"/>
    <lineage>
        <taxon>Bacteria</taxon>
        <taxon>Pseudomonadati</taxon>
        <taxon>Bdellovibrionota</taxon>
        <taxon>Oligoflexia</taxon>
        <taxon>Oligoflexales</taxon>
        <taxon>Pseudobacteriovoracaceae</taxon>
        <taxon>Pseudobacteriovorax</taxon>
    </lineage>
</organism>
<dbReference type="InterPro" id="IPR003251">
    <property type="entry name" value="Rr_diiron-bd_dom"/>
</dbReference>
<sequence length="151" mass="17994">MATIEVKKLFNNMKEHRRQLHSKLASKAARQQQHRSKNLLTYLAEHEQRNQAALEQIIDDVQPSIERHWVNYYPRDQEHDLNLLLAEDWEDFDDVIENTIAAKESMAHIYQYCAEGFGHPDMKDAFQRMKEREESQLKNLGRRLNEIDQGY</sequence>
<feature type="domain" description="Rubrerythrin diiron-binding" evidence="2">
    <location>
        <begin position="20"/>
        <end position="134"/>
    </location>
</feature>
<proteinExistence type="predicted"/>
<gene>
    <name evidence="3" type="ORF">SAMN06296036_120135</name>
</gene>
<dbReference type="AlphaFoldDB" id="A0A1Y6CGE8"/>
<accession>A0A1Y6CGE8</accession>
<dbReference type="Gene3D" id="1.20.1260.10">
    <property type="match status" value="1"/>
</dbReference>